<evidence type="ECO:0000313" key="2">
    <source>
        <dbReference type="Proteomes" id="UP000724584"/>
    </source>
</evidence>
<dbReference type="Proteomes" id="UP000724584">
    <property type="component" value="Unassembled WGS sequence"/>
</dbReference>
<sequence>MRGRECLAGRLSFFLYLSYGVGMDMCLYVVRLLARVICGFGFLSSSLLVLYCQFEIDLGILLVLWN</sequence>
<name>A0ACB7P1G9_9PEZI</name>
<accession>A0ACB7P1G9</accession>
<proteinExistence type="predicted"/>
<keyword evidence="2" id="KW-1185">Reference proteome</keyword>
<dbReference type="EMBL" id="JAGIZQ010000006">
    <property type="protein sequence ID" value="KAH6623759.1"/>
    <property type="molecule type" value="Genomic_DNA"/>
</dbReference>
<gene>
    <name evidence="1" type="ORF">F5144DRAFT_584227</name>
</gene>
<comment type="caution">
    <text evidence="1">The sequence shown here is derived from an EMBL/GenBank/DDBJ whole genome shotgun (WGS) entry which is preliminary data.</text>
</comment>
<reference evidence="1 2" key="1">
    <citation type="journal article" date="2021" name="Nat. Commun.">
        <title>Genetic determinants of endophytism in the Arabidopsis root mycobiome.</title>
        <authorList>
            <person name="Mesny F."/>
            <person name="Miyauchi S."/>
            <person name="Thiergart T."/>
            <person name="Pickel B."/>
            <person name="Atanasova L."/>
            <person name="Karlsson M."/>
            <person name="Huettel B."/>
            <person name="Barry K.W."/>
            <person name="Haridas S."/>
            <person name="Chen C."/>
            <person name="Bauer D."/>
            <person name="Andreopoulos W."/>
            <person name="Pangilinan J."/>
            <person name="LaButti K."/>
            <person name="Riley R."/>
            <person name="Lipzen A."/>
            <person name="Clum A."/>
            <person name="Drula E."/>
            <person name="Henrissat B."/>
            <person name="Kohler A."/>
            <person name="Grigoriev I.V."/>
            <person name="Martin F.M."/>
            <person name="Hacquard S."/>
        </authorList>
    </citation>
    <scope>NUCLEOTIDE SEQUENCE [LARGE SCALE GENOMIC DNA]</scope>
    <source>
        <strain evidence="1 2">MPI-SDFR-AT-0079</strain>
    </source>
</reference>
<protein>
    <submittedName>
        <fullName evidence="1">Uncharacterized protein</fullName>
    </submittedName>
</protein>
<evidence type="ECO:0000313" key="1">
    <source>
        <dbReference type="EMBL" id="KAH6623759.1"/>
    </source>
</evidence>
<organism evidence="1 2">
    <name type="scientific">Chaetomium tenue</name>
    <dbReference type="NCBI Taxonomy" id="1854479"/>
    <lineage>
        <taxon>Eukaryota</taxon>
        <taxon>Fungi</taxon>
        <taxon>Dikarya</taxon>
        <taxon>Ascomycota</taxon>
        <taxon>Pezizomycotina</taxon>
        <taxon>Sordariomycetes</taxon>
        <taxon>Sordariomycetidae</taxon>
        <taxon>Sordariales</taxon>
        <taxon>Chaetomiaceae</taxon>
        <taxon>Chaetomium</taxon>
    </lineage>
</organism>